<feature type="transmembrane region" description="Helical" evidence="7">
    <location>
        <begin position="579"/>
        <end position="598"/>
    </location>
</feature>
<evidence type="ECO:0000313" key="11">
    <source>
        <dbReference type="Proteomes" id="UP000320475"/>
    </source>
</evidence>
<dbReference type="InterPro" id="IPR036296">
    <property type="entry name" value="SKP1-like_dim_sf"/>
</dbReference>
<protein>
    <recommendedName>
        <fullName evidence="12">EXS domain-containing protein</fullName>
    </recommendedName>
</protein>
<evidence type="ECO:0008006" key="12">
    <source>
        <dbReference type="Google" id="ProtNLM"/>
    </source>
</evidence>
<evidence type="ECO:0000256" key="5">
    <source>
        <dbReference type="ARBA" id="ARBA00023136"/>
    </source>
</evidence>
<dbReference type="VEuPathDB" id="FungiDB:SeMB42_g03188"/>
<dbReference type="InterPro" id="IPR004331">
    <property type="entry name" value="SPX_dom"/>
</dbReference>
<evidence type="ECO:0000256" key="1">
    <source>
        <dbReference type="ARBA" id="ARBA00004141"/>
    </source>
</evidence>
<feature type="compositionally biased region" description="Acidic residues" evidence="6">
    <location>
        <begin position="940"/>
        <end position="979"/>
    </location>
</feature>
<dbReference type="Gene3D" id="3.30.710.10">
    <property type="entry name" value="Potassium Channel Kv1.1, Chain A"/>
    <property type="match status" value="1"/>
</dbReference>
<dbReference type="SUPFAM" id="SSF54695">
    <property type="entry name" value="POZ domain"/>
    <property type="match status" value="1"/>
</dbReference>
<sequence length="979" mass="111592">MKFGKYLESEKVSEWPYMDYKALKKQLKPLPYLRMHPPSPSFLHGSPSRKTNESRTMSRSSSITELRRRHYGDTRPSVASSPATNQSDEEFLLQALGNKDSEEQMFFSSLDNEVDKAQHFYQEREEEARKKYDEIESQCRYLNNILPSQTIPQDSKNRIATAKAAGKFREWATAVNTYVSTKGITRQNADNADAERQQSLQDTAHVNRTSIKSLRQAMMEYYRSLQLLKNYQTLNRVALEKSLKKYGRHFEDWGASGAYIRKTQKLSLFDPNHDAVSRLIAKTERLYASTFADGDKKRAMQRLRLPDLRQQPKLLQTWRSGIYLGVSLGPIYATIHGLLTNQIESSDPYTMLQVYAGFAIPILMALFFSIDLYMWSNARINYVFIFQLDPRNFLVLQEYIEIASFALMTWSIFLYLTVIDNVLPFIPSRVYPVIFAGLVVLVLINPFNVTHKTSRYWLLSSLMRLVLSGLYEVEFRDFFLADQLNSMNYLFLGFMYFGCALQHELRDLDGYCTTAPKSWLLPVVAGLPPLWRLIQCGRRWIDNNQAAPHALNAVKYILSLAVVYLSAAQNIQGTTLLRGLWIFFSICASLYATAWDIFWDWGLGRNSPDQKHPFLRTELSYPFVWLYYLAMPLDLVLRFGWAITLSPSFWVREFPALGFILAVVELGRRTLWNLFRMENEHLGNVGKFRAFIDMPLPFTTHALSNSAGKRHEAYGYDSDEPVTRTPHFALTPKSVRPSLVGGSGHLGSTDSMGEALEMEPLVLEDPMMGVSRVNKIPPKSNITDVGSSSKMLTDNAVPEQQQPELSAKVIMLETTDKRQIAVPVADIMSCSQLVPKIKANETIKLPHISSRVLAIVLSYLRHHKGDSYDGDMAIVTLDDPRDADMVDMSNNDLLQTLMAADMLGCDQLLVFTNKIMAKRIEGKTEDEVRSMFDVDAIGTGEDEKDDDGEADGEDDDFEEMDEDDVLEEDDAMENEEPAK</sequence>
<dbReference type="GO" id="GO:0005794">
    <property type="term" value="C:Golgi apparatus"/>
    <property type="evidence" value="ECO:0007669"/>
    <property type="project" value="TreeGrafter"/>
</dbReference>
<evidence type="ECO:0000256" key="3">
    <source>
        <dbReference type="ARBA" id="ARBA00022692"/>
    </source>
</evidence>
<evidence type="ECO:0000259" key="9">
    <source>
        <dbReference type="PROSITE" id="PS51382"/>
    </source>
</evidence>
<proteinExistence type="inferred from homology"/>
<dbReference type="Pfam" id="PF03105">
    <property type="entry name" value="SPX"/>
    <property type="match status" value="1"/>
</dbReference>
<feature type="compositionally biased region" description="Polar residues" evidence="6">
    <location>
        <begin position="77"/>
        <end position="86"/>
    </location>
</feature>
<dbReference type="InterPro" id="IPR004342">
    <property type="entry name" value="EXS_C"/>
</dbReference>
<evidence type="ECO:0000256" key="2">
    <source>
        <dbReference type="ARBA" id="ARBA00009665"/>
    </source>
</evidence>
<dbReference type="Proteomes" id="UP000320475">
    <property type="component" value="Unassembled WGS sequence"/>
</dbReference>
<evidence type="ECO:0000313" key="10">
    <source>
        <dbReference type="EMBL" id="TPX44054.1"/>
    </source>
</evidence>
<feature type="transmembrane region" description="Helical" evidence="7">
    <location>
        <begin position="619"/>
        <end position="643"/>
    </location>
</feature>
<evidence type="ECO:0000256" key="4">
    <source>
        <dbReference type="ARBA" id="ARBA00022989"/>
    </source>
</evidence>
<dbReference type="OrthoDB" id="9970435at2759"/>
<evidence type="ECO:0000259" key="8">
    <source>
        <dbReference type="PROSITE" id="PS51380"/>
    </source>
</evidence>
<dbReference type="InterPro" id="IPR011333">
    <property type="entry name" value="SKP1/BTB/POZ_sf"/>
</dbReference>
<organism evidence="10 11">
    <name type="scientific">Synchytrium endobioticum</name>
    <dbReference type="NCBI Taxonomy" id="286115"/>
    <lineage>
        <taxon>Eukaryota</taxon>
        <taxon>Fungi</taxon>
        <taxon>Fungi incertae sedis</taxon>
        <taxon>Chytridiomycota</taxon>
        <taxon>Chytridiomycota incertae sedis</taxon>
        <taxon>Chytridiomycetes</taxon>
        <taxon>Synchytriales</taxon>
        <taxon>Synchytriaceae</taxon>
        <taxon>Synchytrium</taxon>
    </lineage>
</organism>
<dbReference type="AlphaFoldDB" id="A0A507CXY9"/>
<dbReference type="Pfam" id="PF03124">
    <property type="entry name" value="EXS"/>
    <property type="match status" value="1"/>
</dbReference>
<evidence type="ECO:0000256" key="7">
    <source>
        <dbReference type="SAM" id="Phobius"/>
    </source>
</evidence>
<dbReference type="PROSITE" id="PS51380">
    <property type="entry name" value="EXS"/>
    <property type="match status" value="1"/>
</dbReference>
<reference evidence="10 11" key="1">
    <citation type="journal article" date="2019" name="Sci. Rep.">
        <title>Comparative genomics of chytrid fungi reveal insights into the obligate biotrophic and pathogenic lifestyle of Synchytrium endobioticum.</title>
        <authorList>
            <person name="van de Vossenberg B.T.L.H."/>
            <person name="Warris S."/>
            <person name="Nguyen H.D.T."/>
            <person name="van Gent-Pelzer M.P.E."/>
            <person name="Joly D.L."/>
            <person name="van de Geest H.C."/>
            <person name="Bonants P.J.M."/>
            <person name="Smith D.S."/>
            <person name="Levesque C.A."/>
            <person name="van der Lee T.A.J."/>
        </authorList>
    </citation>
    <scope>NUCLEOTIDE SEQUENCE [LARGE SCALE GENOMIC DNA]</scope>
    <source>
        <strain evidence="10 11">LEV6574</strain>
    </source>
</reference>
<comment type="subcellular location">
    <subcellularLocation>
        <location evidence="1">Membrane</location>
        <topology evidence="1">Multi-pass membrane protein</topology>
    </subcellularLocation>
</comment>
<comment type="caution">
    <text evidence="10">The sequence shown here is derived from an EMBL/GenBank/DDBJ whole genome shotgun (WGS) entry which is preliminary data.</text>
</comment>
<gene>
    <name evidence="10" type="ORF">SeLEV6574_g04736</name>
</gene>
<dbReference type="VEuPathDB" id="FungiDB:SeMB42_g03187"/>
<feature type="region of interest" description="Disordered" evidence="6">
    <location>
        <begin position="933"/>
        <end position="979"/>
    </location>
</feature>
<dbReference type="SUPFAM" id="SSF81382">
    <property type="entry name" value="Skp1 dimerisation domain-like"/>
    <property type="match status" value="1"/>
</dbReference>
<feature type="transmembrane region" description="Helical" evidence="7">
    <location>
        <begin position="430"/>
        <end position="449"/>
    </location>
</feature>
<dbReference type="GO" id="GO:0006511">
    <property type="term" value="P:ubiquitin-dependent protein catabolic process"/>
    <property type="evidence" value="ECO:0007669"/>
    <property type="project" value="InterPro"/>
</dbReference>
<feature type="transmembrane region" description="Helical" evidence="7">
    <location>
        <begin position="321"/>
        <end position="340"/>
    </location>
</feature>
<dbReference type="GO" id="GO:0006817">
    <property type="term" value="P:phosphate ion transport"/>
    <property type="evidence" value="ECO:0007669"/>
    <property type="project" value="TreeGrafter"/>
</dbReference>
<dbReference type="GO" id="GO:0005886">
    <property type="term" value="C:plasma membrane"/>
    <property type="evidence" value="ECO:0007669"/>
    <property type="project" value="TreeGrafter"/>
</dbReference>
<accession>A0A507CXY9</accession>
<dbReference type="CDD" id="cd14475">
    <property type="entry name" value="SPX_SYG1_like"/>
    <property type="match status" value="1"/>
</dbReference>
<dbReference type="PROSITE" id="PS51382">
    <property type="entry name" value="SPX"/>
    <property type="match status" value="1"/>
</dbReference>
<feature type="domain" description="EXS" evidence="8">
    <location>
        <begin position="512"/>
        <end position="708"/>
    </location>
</feature>
<feature type="transmembrane region" description="Helical" evidence="7">
    <location>
        <begin position="649"/>
        <end position="667"/>
    </location>
</feature>
<dbReference type="PANTHER" id="PTHR10783">
    <property type="entry name" value="XENOTROPIC AND POLYTROPIC RETROVIRUS RECEPTOR 1-RELATED"/>
    <property type="match status" value="1"/>
</dbReference>
<keyword evidence="4 7" id="KW-1133">Transmembrane helix</keyword>
<feature type="domain" description="SPX" evidence="9">
    <location>
        <begin position="1"/>
        <end position="260"/>
    </location>
</feature>
<dbReference type="PANTHER" id="PTHR10783:SF103">
    <property type="entry name" value="SOLUTE CARRIER FAMILY 53 MEMBER 1"/>
    <property type="match status" value="1"/>
</dbReference>
<dbReference type="GO" id="GO:0000822">
    <property type="term" value="F:inositol hexakisphosphate binding"/>
    <property type="evidence" value="ECO:0007669"/>
    <property type="project" value="TreeGrafter"/>
</dbReference>
<dbReference type="GO" id="GO:0016036">
    <property type="term" value="P:cellular response to phosphate starvation"/>
    <property type="evidence" value="ECO:0007669"/>
    <property type="project" value="TreeGrafter"/>
</dbReference>
<dbReference type="EMBL" id="QEAM01000200">
    <property type="protein sequence ID" value="TPX44054.1"/>
    <property type="molecule type" value="Genomic_DNA"/>
</dbReference>
<feature type="transmembrane region" description="Helical" evidence="7">
    <location>
        <begin position="396"/>
        <end position="418"/>
    </location>
</feature>
<evidence type="ECO:0000256" key="6">
    <source>
        <dbReference type="SAM" id="MobiDB-lite"/>
    </source>
</evidence>
<feature type="transmembrane region" description="Helical" evidence="7">
    <location>
        <begin position="352"/>
        <end position="376"/>
    </location>
</feature>
<keyword evidence="5 7" id="KW-0472">Membrane</keyword>
<keyword evidence="3 7" id="KW-0812">Transmembrane</keyword>
<feature type="region of interest" description="Disordered" evidence="6">
    <location>
        <begin position="38"/>
        <end position="86"/>
    </location>
</feature>
<comment type="similarity">
    <text evidence="2">Belongs to the SYG1 (TC 2.A.94) family.</text>
</comment>
<name>A0A507CXY9_9FUNG</name>
<feature type="compositionally biased region" description="Polar residues" evidence="6">
    <location>
        <begin position="54"/>
        <end position="64"/>
    </location>
</feature>